<comment type="caution">
    <text evidence="3">The sequence shown here is derived from an EMBL/GenBank/DDBJ whole genome shotgun (WGS) entry which is preliminary data.</text>
</comment>
<dbReference type="Proteomes" id="UP000559256">
    <property type="component" value="Unassembled WGS sequence"/>
</dbReference>
<dbReference type="EMBL" id="JAACJM010000022">
    <property type="protein sequence ID" value="KAF5366526.1"/>
    <property type="molecule type" value="Genomic_DNA"/>
</dbReference>
<dbReference type="SUPFAM" id="SSF56672">
    <property type="entry name" value="DNA/RNA polymerases"/>
    <property type="match status" value="1"/>
</dbReference>
<organism evidence="3 4">
    <name type="scientific">Tetrapyrgos nigripes</name>
    <dbReference type="NCBI Taxonomy" id="182062"/>
    <lineage>
        <taxon>Eukaryota</taxon>
        <taxon>Fungi</taxon>
        <taxon>Dikarya</taxon>
        <taxon>Basidiomycota</taxon>
        <taxon>Agaricomycotina</taxon>
        <taxon>Agaricomycetes</taxon>
        <taxon>Agaricomycetidae</taxon>
        <taxon>Agaricales</taxon>
        <taxon>Marasmiineae</taxon>
        <taxon>Marasmiaceae</taxon>
        <taxon>Tetrapyrgos</taxon>
    </lineage>
</organism>
<dbReference type="GO" id="GO:0003676">
    <property type="term" value="F:nucleic acid binding"/>
    <property type="evidence" value="ECO:0007669"/>
    <property type="project" value="InterPro"/>
</dbReference>
<proteinExistence type="predicted"/>
<gene>
    <name evidence="3" type="ORF">D9758_008921</name>
</gene>
<dbReference type="PANTHER" id="PTHR19446">
    <property type="entry name" value="REVERSE TRANSCRIPTASES"/>
    <property type="match status" value="1"/>
</dbReference>
<name>A0A8H5GK38_9AGAR</name>
<evidence type="ECO:0008006" key="5">
    <source>
        <dbReference type="Google" id="ProtNLM"/>
    </source>
</evidence>
<dbReference type="PROSITE" id="PS50879">
    <property type="entry name" value="RNASE_H_1"/>
    <property type="match status" value="1"/>
</dbReference>
<dbReference type="Pfam" id="PF00078">
    <property type="entry name" value="RVT_1"/>
    <property type="match status" value="1"/>
</dbReference>
<accession>A0A8H5GK38</accession>
<dbReference type="GO" id="GO:0004523">
    <property type="term" value="F:RNA-DNA hybrid ribonuclease activity"/>
    <property type="evidence" value="ECO:0007669"/>
    <property type="project" value="InterPro"/>
</dbReference>
<dbReference type="PROSITE" id="PS50878">
    <property type="entry name" value="RT_POL"/>
    <property type="match status" value="1"/>
</dbReference>
<evidence type="ECO:0000259" key="2">
    <source>
        <dbReference type="PROSITE" id="PS50879"/>
    </source>
</evidence>
<dbReference type="InterPro" id="IPR002156">
    <property type="entry name" value="RNaseH_domain"/>
</dbReference>
<feature type="domain" description="Reverse transcriptase" evidence="1">
    <location>
        <begin position="219"/>
        <end position="490"/>
    </location>
</feature>
<keyword evidence="4" id="KW-1185">Reference proteome</keyword>
<dbReference type="OrthoDB" id="3049395at2759"/>
<dbReference type="AlphaFoldDB" id="A0A8H5GK38"/>
<feature type="domain" description="RNase H type-1" evidence="2">
    <location>
        <begin position="1"/>
        <end position="40"/>
    </location>
</feature>
<reference evidence="3 4" key="1">
    <citation type="journal article" date="2020" name="ISME J.">
        <title>Uncovering the hidden diversity of litter-decomposition mechanisms in mushroom-forming fungi.</title>
        <authorList>
            <person name="Floudas D."/>
            <person name="Bentzer J."/>
            <person name="Ahren D."/>
            <person name="Johansson T."/>
            <person name="Persson P."/>
            <person name="Tunlid A."/>
        </authorList>
    </citation>
    <scope>NUCLEOTIDE SEQUENCE [LARGE SCALE GENOMIC DNA]</scope>
    <source>
        <strain evidence="3 4">CBS 291.85</strain>
    </source>
</reference>
<dbReference type="CDD" id="cd01650">
    <property type="entry name" value="RT_nLTR_like"/>
    <property type="match status" value="1"/>
</dbReference>
<sequence>MLRAESQNLCTAPLFITYVKAHNRNTHNEMADQLAKEAQPITPPLAISKVSTNLPEQPSEGEKETTRKLKVQSYTCSSHRGCNFLAHLHTHNLAKLQEVTPNSAAFWNQLQVLQGGSKKNNPLSASDLASVFSVHMNPPLIPPENFNQESISEKVRRASLIPPITQPLPSVKQQVTAEDIEEAKANLLKKSSSSKGIDNIGKDLIMQMDNDKLAKLFNACLDERDSPLAWLVSHITAILKKGKDPSDPNGYWAVSLESCILKMFTYIIHKYIYSWAVNLNLIPPSQNGFCPEYHTNNNAFVLRTIIEKSQAEGKYVWLAFVDISNAFPSITHSLLWLKLHNNGLTGKLFDWIRRLCTDMEYVVESNGEYSMSFKARMGVLMGDPASPTLWLLYMHDFALKEHPDDISLMVTVISHLEHADDVVLISSSCHSLQFHLDTFAKWCSENALVVNGLKSWAMVFGPLISQLPILTLAGEIAQYTKQHTYVGITFCSTECNIFAAHFSRITTEAQKNANAVLSIESVVGSLLPESARILYTARVDPYLVNGCDIMLDL</sequence>
<dbReference type="InterPro" id="IPR000477">
    <property type="entry name" value="RT_dom"/>
</dbReference>
<evidence type="ECO:0000313" key="3">
    <source>
        <dbReference type="EMBL" id="KAF5366526.1"/>
    </source>
</evidence>
<evidence type="ECO:0000259" key="1">
    <source>
        <dbReference type="PROSITE" id="PS50878"/>
    </source>
</evidence>
<evidence type="ECO:0000313" key="4">
    <source>
        <dbReference type="Proteomes" id="UP000559256"/>
    </source>
</evidence>
<protein>
    <recommendedName>
        <fullName evidence="5">Reverse transcriptase domain-containing protein</fullName>
    </recommendedName>
</protein>
<dbReference type="InterPro" id="IPR043502">
    <property type="entry name" value="DNA/RNA_pol_sf"/>
</dbReference>